<name>A0ABP8X5U7_9MICO</name>
<sequence length="203" mass="22536">MSAPSYPACMASDDVRTLTEARAVTALANPARSRLLDSLTAQGPATASVLAERTGLAIGSISHHMRTLAAAGLVEEAPELARDRRERWWRRAARSITWGRTTLPRDAESQRQAVAAEEFMLARQVERARTWLERPGATDEWSRAELSTDSWLRLTPEELGELGDEINELVGRWKERGRTGGAGDDTEGREHVFLFARAFPSRP</sequence>
<dbReference type="EMBL" id="BAABHM010000011">
    <property type="protein sequence ID" value="GAA4700981.1"/>
    <property type="molecule type" value="Genomic_DNA"/>
</dbReference>
<gene>
    <name evidence="5" type="ORF">GCM10023198_22450</name>
</gene>
<dbReference type="Pfam" id="PF12840">
    <property type="entry name" value="HTH_20"/>
    <property type="match status" value="1"/>
</dbReference>
<evidence type="ECO:0000256" key="3">
    <source>
        <dbReference type="ARBA" id="ARBA00023163"/>
    </source>
</evidence>
<dbReference type="InterPro" id="IPR036388">
    <property type="entry name" value="WH-like_DNA-bd_sf"/>
</dbReference>
<organism evidence="5 6">
    <name type="scientific">Promicromonospora umidemergens</name>
    <dbReference type="NCBI Taxonomy" id="629679"/>
    <lineage>
        <taxon>Bacteria</taxon>
        <taxon>Bacillati</taxon>
        <taxon>Actinomycetota</taxon>
        <taxon>Actinomycetes</taxon>
        <taxon>Micrococcales</taxon>
        <taxon>Promicromonosporaceae</taxon>
        <taxon>Promicromonospora</taxon>
    </lineage>
</organism>
<proteinExistence type="predicted"/>
<evidence type="ECO:0000313" key="5">
    <source>
        <dbReference type="EMBL" id="GAA4700981.1"/>
    </source>
</evidence>
<evidence type="ECO:0000256" key="1">
    <source>
        <dbReference type="ARBA" id="ARBA00023015"/>
    </source>
</evidence>
<keyword evidence="3" id="KW-0804">Transcription</keyword>
<keyword evidence="6" id="KW-1185">Reference proteome</keyword>
<keyword evidence="2" id="KW-0238">DNA-binding</keyword>
<dbReference type="InterPro" id="IPR036390">
    <property type="entry name" value="WH_DNA-bd_sf"/>
</dbReference>
<dbReference type="InterPro" id="IPR051081">
    <property type="entry name" value="HTH_MetalResp_TranReg"/>
</dbReference>
<feature type="domain" description="HTH arsR-type" evidence="4">
    <location>
        <begin position="22"/>
        <end position="94"/>
    </location>
</feature>
<dbReference type="Proteomes" id="UP001500843">
    <property type="component" value="Unassembled WGS sequence"/>
</dbReference>
<dbReference type="SUPFAM" id="SSF46785">
    <property type="entry name" value="Winged helix' DNA-binding domain"/>
    <property type="match status" value="1"/>
</dbReference>
<protein>
    <submittedName>
        <fullName evidence="5">Helix-turn-helix domain-containing protein</fullName>
    </submittedName>
</protein>
<dbReference type="PANTHER" id="PTHR33154">
    <property type="entry name" value="TRANSCRIPTIONAL REGULATOR, ARSR FAMILY"/>
    <property type="match status" value="1"/>
</dbReference>
<dbReference type="PANTHER" id="PTHR33154:SF15">
    <property type="entry name" value="REGULATORY PROTEIN ARSR"/>
    <property type="match status" value="1"/>
</dbReference>
<accession>A0ABP8X5U7</accession>
<dbReference type="Gene3D" id="1.10.10.10">
    <property type="entry name" value="Winged helix-like DNA-binding domain superfamily/Winged helix DNA-binding domain"/>
    <property type="match status" value="1"/>
</dbReference>
<dbReference type="InterPro" id="IPR001845">
    <property type="entry name" value="HTH_ArsR_DNA-bd_dom"/>
</dbReference>
<evidence type="ECO:0000259" key="4">
    <source>
        <dbReference type="SMART" id="SM00418"/>
    </source>
</evidence>
<evidence type="ECO:0000313" key="6">
    <source>
        <dbReference type="Proteomes" id="UP001500843"/>
    </source>
</evidence>
<reference evidence="6" key="1">
    <citation type="journal article" date="2019" name="Int. J. Syst. Evol. Microbiol.">
        <title>The Global Catalogue of Microorganisms (GCM) 10K type strain sequencing project: providing services to taxonomists for standard genome sequencing and annotation.</title>
        <authorList>
            <consortium name="The Broad Institute Genomics Platform"/>
            <consortium name="The Broad Institute Genome Sequencing Center for Infectious Disease"/>
            <person name="Wu L."/>
            <person name="Ma J."/>
        </authorList>
    </citation>
    <scope>NUCLEOTIDE SEQUENCE [LARGE SCALE GENOMIC DNA]</scope>
    <source>
        <strain evidence="6">JCM 17975</strain>
    </source>
</reference>
<keyword evidence="1" id="KW-0805">Transcription regulation</keyword>
<dbReference type="CDD" id="cd00090">
    <property type="entry name" value="HTH_ARSR"/>
    <property type="match status" value="1"/>
</dbReference>
<comment type="caution">
    <text evidence="5">The sequence shown here is derived from an EMBL/GenBank/DDBJ whole genome shotgun (WGS) entry which is preliminary data.</text>
</comment>
<dbReference type="InterPro" id="IPR011991">
    <property type="entry name" value="ArsR-like_HTH"/>
</dbReference>
<evidence type="ECO:0000256" key="2">
    <source>
        <dbReference type="ARBA" id="ARBA00023125"/>
    </source>
</evidence>
<dbReference type="SMART" id="SM00418">
    <property type="entry name" value="HTH_ARSR"/>
    <property type="match status" value="1"/>
</dbReference>